<evidence type="ECO:0000313" key="1">
    <source>
        <dbReference type="EMBL" id="KAF5756113.1"/>
    </source>
</evidence>
<protein>
    <submittedName>
        <fullName evidence="2">Uncharacterized protein</fullName>
    </submittedName>
</protein>
<dbReference type="AlphaFoldDB" id="A0A251RQP0"/>
<name>A0A251RQP0_HELAN</name>
<proteinExistence type="predicted"/>
<dbReference type="EMBL" id="MNCJ02000332">
    <property type="protein sequence ID" value="KAF5756113.1"/>
    <property type="molecule type" value="Genomic_DNA"/>
</dbReference>
<dbReference type="Gramene" id="mRNA:HanXRQr2_Chr17g0810791">
    <property type="protein sequence ID" value="CDS:HanXRQr2_Chr17g0810791.1"/>
    <property type="gene ID" value="HanXRQr2_Chr17g0810791"/>
</dbReference>
<dbReference type="InParanoid" id="A0A251RQP0"/>
<sequence length="78" mass="9336">MTGGFYKTAHPRLKPKTTYLPFIFSHTNPRKKGERDIYSFLQIETEFGRQNRDGVVADHRHLWRHHPIPVRQRPRLTV</sequence>
<accession>A0A251RQP0</accession>
<evidence type="ECO:0000313" key="2">
    <source>
        <dbReference type="EMBL" id="OTF86813.1"/>
    </source>
</evidence>
<reference evidence="1 3" key="1">
    <citation type="journal article" date="2017" name="Nature">
        <title>The sunflower genome provides insights into oil metabolism, flowering and Asterid evolution.</title>
        <authorList>
            <person name="Badouin H."/>
            <person name="Gouzy J."/>
            <person name="Grassa C.J."/>
            <person name="Murat F."/>
            <person name="Staton S.E."/>
            <person name="Cottret L."/>
            <person name="Lelandais-Briere C."/>
            <person name="Owens G.L."/>
            <person name="Carrere S."/>
            <person name="Mayjonade B."/>
            <person name="Legrand L."/>
            <person name="Gill N."/>
            <person name="Kane N.C."/>
            <person name="Bowers J.E."/>
            <person name="Hubner S."/>
            <person name="Bellec A."/>
            <person name="Berard A."/>
            <person name="Berges H."/>
            <person name="Blanchet N."/>
            <person name="Boniface M.C."/>
            <person name="Brunel D."/>
            <person name="Catrice O."/>
            <person name="Chaidir N."/>
            <person name="Claudel C."/>
            <person name="Donnadieu C."/>
            <person name="Faraut T."/>
            <person name="Fievet G."/>
            <person name="Helmstetter N."/>
            <person name="King M."/>
            <person name="Knapp S.J."/>
            <person name="Lai Z."/>
            <person name="Le Paslier M.C."/>
            <person name="Lippi Y."/>
            <person name="Lorenzon L."/>
            <person name="Mandel J.R."/>
            <person name="Marage G."/>
            <person name="Marchand G."/>
            <person name="Marquand E."/>
            <person name="Bret-Mestries E."/>
            <person name="Morien E."/>
            <person name="Nambeesan S."/>
            <person name="Nguyen T."/>
            <person name="Pegot-Espagnet P."/>
            <person name="Pouilly N."/>
            <person name="Raftis F."/>
            <person name="Sallet E."/>
            <person name="Schiex T."/>
            <person name="Thomas J."/>
            <person name="Vandecasteele C."/>
            <person name="Vares D."/>
            <person name="Vear F."/>
            <person name="Vautrin S."/>
            <person name="Crespi M."/>
            <person name="Mangin B."/>
            <person name="Burke J.M."/>
            <person name="Salse J."/>
            <person name="Munos S."/>
            <person name="Vincourt P."/>
            <person name="Rieseberg L.H."/>
            <person name="Langlade N.B."/>
        </authorList>
    </citation>
    <scope>NUCLEOTIDE SEQUENCE [LARGE SCALE GENOMIC DNA]</scope>
    <source>
        <strain evidence="3">cv. SF193</strain>
        <tissue evidence="1">Leaves</tissue>
    </source>
</reference>
<reference evidence="1" key="3">
    <citation type="submission" date="2020-06" db="EMBL/GenBank/DDBJ databases">
        <title>Helianthus annuus Genome sequencing and assembly Release 2.</title>
        <authorList>
            <person name="Gouzy J."/>
            <person name="Langlade N."/>
            <person name="Munos S."/>
        </authorList>
    </citation>
    <scope>NUCLEOTIDE SEQUENCE</scope>
    <source>
        <tissue evidence="1">Leaves</tissue>
    </source>
</reference>
<gene>
    <name evidence="2" type="ORF">HannXRQ_Chr17g0554891</name>
    <name evidence="1" type="ORF">HanXRQr2_Chr17g0810791</name>
</gene>
<reference evidence="2" key="2">
    <citation type="submission" date="2017-02" db="EMBL/GenBank/DDBJ databases">
        <title>Sunflower complete genome.</title>
        <authorList>
            <person name="Langlade N."/>
            <person name="Munos S."/>
        </authorList>
    </citation>
    <scope>NUCLEOTIDE SEQUENCE [LARGE SCALE GENOMIC DNA]</scope>
    <source>
        <tissue evidence="2">Leaves</tissue>
    </source>
</reference>
<keyword evidence="3" id="KW-1185">Reference proteome</keyword>
<dbReference type="Proteomes" id="UP000215914">
    <property type="component" value="Chromosome 17"/>
</dbReference>
<dbReference type="EMBL" id="CM007906">
    <property type="protein sequence ID" value="OTF86813.1"/>
    <property type="molecule type" value="Genomic_DNA"/>
</dbReference>
<evidence type="ECO:0000313" key="3">
    <source>
        <dbReference type="Proteomes" id="UP000215914"/>
    </source>
</evidence>
<organism evidence="2 3">
    <name type="scientific">Helianthus annuus</name>
    <name type="common">Common sunflower</name>
    <dbReference type="NCBI Taxonomy" id="4232"/>
    <lineage>
        <taxon>Eukaryota</taxon>
        <taxon>Viridiplantae</taxon>
        <taxon>Streptophyta</taxon>
        <taxon>Embryophyta</taxon>
        <taxon>Tracheophyta</taxon>
        <taxon>Spermatophyta</taxon>
        <taxon>Magnoliopsida</taxon>
        <taxon>eudicotyledons</taxon>
        <taxon>Gunneridae</taxon>
        <taxon>Pentapetalae</taxon>
        <taxon>asterids</taxon>
        <taxon>campanulids</taxon>
        <taxon>Asterales</taxon>
        <taxon>Asteraceae</taxon>
        <taxon>Asteroideae</taxon>
        <taxon>Heliantheae alliance</taxon>
        <taxon>Heliantheae</taxon>
        <taxon>Helianthus</taxon>
    </lineage>
</organism>